<reference evidence="3 4" key="1">
    <citation type="submission" date="2019-07" db="EMBL/GenBank/DDBJ databases">
        <title>Whole genome shotgun sequence of Cellulomonas persica NBRC 101101.</title>
        <authorList>
            <person name="Hosoyama A."/>
            <person name="Uohara A."/>
            <person name="Ohji S."/>
            <person name="Ichikawa N."/>
        </authorList>
    </citation>
    <scope>NUCLEOTIDE SEQUENCE [LARGE SCALE GENOMIC DNA]</scope>
    <source>
        <strain evidence="3 4">NBRC 101101</strain>
    </source>
</reference>
<name>A0A510UX04_9CELL</name>
<accession>A0A510UX04</accession>
<evidence type="ECO:0000313" key="3">
    <source>
        <dbReference type="EMBL" id="GEK18041.1"/>
    </source>
</evidence>
<feature type="region of interest" description="Disordered" evidence="1">
    <location>
        <begin position="93"/>
        <end position="117"/>
    </location>
</feature>
<organism evidence="3 4">
    <name type="scientific">Cellulomonas persica</name>
    <dbReference type="NCBI Taxonomy" id="76861"/>
    <lineage>
        <taxon>Bacteria</taxon>
        <taxon>Bacillati</taxon>
        <taxon>Actinomycetota</taxon>
        <taxon>Actinomycetes</taxon>
        <taxon>Micrococcales</taxon>
        <taxon>Cellulomonadaceae</taxon>
        <taxon>Cellulomonas</taxon>
    </lineage>
</organism>
<keyword evidence="4" id="KW-1185">Reference proteome</keyword>
<comment type="caution">
    <text evidence="3">The sequence shown here is derived from an EMBL/GenBank/DDBJ whole genome shotgun (WGS) entry which is preliminary data.</text>
</comment>
<gene>
    <name evidence="3" type="ORF">CPE01_17740</name>
</gene>
<evidence type="ECO:0000256" key="1">
    <source>
        <dbReference type="SAM" id="MobiDB-lite"/>
    </source>
</evidence>
<evidence type="ECO:0000259" key="2">
    <source>
        <dbReference type="Pfam" id="PF09860"/>
    </source>
</evidence>
<dbReference type="AlphaFoldDB" id="A0A510UX04"/>
<sequence>MTDETPLPEPRPADACPAERFFERGRLVRSPRRRSDRDLVVEHLASRVLASGEWADEREVTQRLADLVDDPVRLRRDLVEAGLLGRRGDGSVYWRERTTPHDDESSARPRPDEPWYP</sequence>
<proteinExistence type="predicted"/>
<protein>
    <recommendedName>
        <fullName evidence="2">DUF2087 domain-containing protein</fullName>
    </recommendedName>
</protein>
<dbReference type="EMBL" id="BJUA01000007">
    <property type="protein sequence ID" value="GEK18041.1"/>
    <property type="molecule type" value="Genomic_DNA"/>
</dbReference>
<dbReference type="Pfam" id="PF09860">
    <property type="entry name" value="DUF2087"/>
    <property type="match status" value="1"/>
</dbReference>
<dbReference type="Proteomes" id="UP000321386">
    <property type="component" value="Unassembled WGS sequence"/>
</dbReference>
<dbReference type="RefSeq" id="WP_246783828.1">
    <property type="nucleotide sequence ID" value="NZ_BJUA01000007.1"/>
</dbReference>
<dbReference type="InterPro" id="IPR018656">
    <property type="entry name" value="DUF2087"/>
</dbReference>
<evidence type="ECO:0000313" key="4">
    <source>
        <dbReference type="Proteomes" id="UP000321386"/>
    </source>
</evidence>
<feature type="domain" description="DUF2087" evidence="2">
    <location>
        <begin position="26"/>
        <end position="95"/>
    </location>
</feature>